<accession>A0A918GCV4</accession>
<dbReference type="EMBL" id="BMSL01000003">
    <property type="protein sequence ID" value="GGS30393.1"/>
    <property type="molecule type" value="Genomic_DNA"/>
</dbReference>
<name>A0A918GCV4_STRGD</name>
<reference evidence="2" key="1">
    <citation type="journal article" date="2014" name="Int. J. Syst. Evol. Microbiol.">
        <title>Complete genome sequence of Corynebacterium casei LMG S-19264T (=DSM 44701T), isolated from a smear-ripened cheese.</title>
        <authorList>
            <consortium name="US DOE Joint Genome Institute (JGI-PGF)"/>
            <person name="Walter F."/>
            <person name="Albersmeier A."/>
            <person name="Kalinowski J."/>
            <person name="Ruckert C."/>
        </authorList>
    </citation>
    <scope>NUCLEOTIDE SEQUENCE</scope>
    <source>
        <strain evidence="2">JCM 4234</strain>
    </source>
</reference>
<reference evidence="2" key="2">
    <citation type="submission" date="2020-09" db="EMBL/GenBank/DDBJ databases">
        <authorList>
            <person name="Sun Q."/>
            <person name="Ohkuma M."/>
        </authorList>
    </citation>
    <scope>NUCLEOTIDE SEQUENCE</scope>
    <source>
        <strain evidence="2">JCM 4234</strain>
    </source>
</reference>
<evidence type="ECO:0000313" key="2">
    <source>
        <dbReference type="EMBL" id="GGS30393.1"/>
    </source>
</evidence>
<gene>
    <name evidence="2" type="ORF">GCM10010238_19360</name>
</gene>
<keyword evidence="3" id="KW-1185">Reference proteome</keyword>
<comment type="caution">
    <text evidence="2">The sequence shown here is derived from an EMBL/GenBank/DDBJ whole genome shotgun (WGS) entry which is preliminary data.</text>
</comment>
<feature type="region of interest" description="Disordered" evidence="1">
    <location>
        <begin position="33"/>
        <end position="57"/>
    </location>
</feature>
<proteinExistence type="predicted"/>
<organism evidence="2 3">
    <name type="scientific">Streptomyces griseoviridis</name>
    <dbReference type="NCBI Taxonomy" id="45398"/>
    <lineage>
        <taxon>Bacteria</taxon>
        <taxon>Bacillati</taxon>
        <taxon>Actinomycetota</taxon>
        <taxon>Actinomycetes</taxon>
        <taxon>Kitasatosporales</taxon>
        <taxon>Streptomycetaceae</taxon>
        <taxon>Streptomyces</taxon>
    </lineage>
</organism>
<protein>
    <submittedName>
        <fullName evidence="2">Uncharacterized protein</fullName>
    </submittedName>
</protein>
<evidence type="ECO:0000313" key="3">
    <source>
        <dbReference type="Proteomes" id="UP000653493"/>
    </source>
</evidence>
<dbReference type="AlphaFoldDB" id="A0A918GCV4"/>
<evidence type="ECO:0000256" key="1">
    <source>
        <dbReference type="SAM" id="MobiDB-lite"/>
    </source>
</evidence>
<feature type="compositionally biased region" description="Gly residues" evidence="1">
    <location>
        <begin position="35"/>
        <end position="49"/>
    </location>
</feature>
<sequence length="76" mass="8091">MTSAPETDWQRTYRQWFEHARVRCAGGWLASRKGVSGGGSCGASTGGPGRAWSAGRDLPRVPAEPFRLARIGGGCQ</sequence>
<dbReference type="Proteomes" id="UP000653493">
    <property type="component" value="Unassembled WGS sequence"/>
</dbReference>